<dbReference type="AlphaFoldDB" id="A0A1M7RVC9"/>
<dbReference type="EMBL" id="FRDJ01000001">
    <property type="protein sequence ID" value="SHN50160.1"/>
    <property type="molecule type" value="Genomic_DNA"/>
</dbReference>
<name>A0A1M7RVC9_FERGO</name>
<evidence type="ECO:0000313" key="1">
    <source>
        <dbReference type="EMBL" id="SHN50160.1"/>
    </source>
</evidence>
<dbReference type="InterPro" id="IPR011047">
    <property type="entry name" value="Quinoprotein_ADH-like_sf"/>
</dbReference>
<accession>A0A1M7RVC9</accession>
<dbReference type="OrthoDB" id="39482at2"/>
<gene>
    <name evidence="1" type="ORF">SAMN02745226_00208</name>
</gene>
<dbReference type="InterPro" id="IPR015943">
    <property type="entry name" value="WD40/YVTN_repeat-like_dom_sf"/>
</dbReference>
<protein>
    <submittedName>
        <fullName evidence="1">Outer membrane protein assembly factor BamB, contains PQQ-like beta-propeller repeat</fullName>
    </submittedName>
</protein>
<sequence length="901" mass="99365">MKTYYSRKSSHIILSFFVLLLIASSAFAGLTLQGLWNGGTYSRQVPNKFGPAVITKSQGNIIFLSKDGAAYELTIQGGLINYGQVSGAFNVVAPPTYIELGSDKYLVYVSAQAANNKIIVHELATGGNIEEEDLDGAAYGVVAYVNSSGEIEIITADMTGKIYKFVFDGSSISLVNSAYIALPIKAPPILNFDKSYFYIMTQSGKLYEAQNIVDGSFTLSSAPLENYGGSGKEFTVPMAMDESGYLYALRSDGTLFKIDPSTGEEEHASGFLSYSNSSGPLIDGEGNIFIFGDDGKVVALNSSLAKMGEYTVGQRITSTPAIIRGNDGVTYLIVPSSHQSLNAGKITILSYNSTTGNFEKVWDYTTNASIPISGAVNVAPTGALTNDYYFAVPANDGAVYAWKFNGSGPYGSWPVYGQNPYHTGFVDQSAMLFKTKIYLVALDGYYGQELSKTLLGSTTNYGILYDATILLNDGTEDATYVNLRTNSTNSGIVLEATPTSQARVTFATPTEAQLLLGRYVTPKGGSYPTRDATFTFKYWKVMPPDNYEGADDDNPATLTFKFSNRTVKLYTNATYTFYIYHKYATDEATEENDVFFDYEQYINNPSSAQTTINASPNQGGETWFAYKWKIYQWNPTASSKYNYTEIINQDRDSVTLYRSGPAYIEIYYAQLNATLTLVVPEFAYGKTMAYMFLDVAPNSLAQLMNIKTKNGVTIDRVVSEEYDDSVLKIANLSKTSSTEVKIAMRSFENPPAVVTRVATIALYLMFPEQAMFQGTDPEQYEEYFDLYGYAQVSGQQVDPQYLRAKIVYSANKYLYLVGDFDNNYAVDINDWDMFATVLGSEVSGENIKYNIGPREGFNSPYPLTSYSAGYLTDETNLVDTDDLWYFVSMFGTVVPESDRIQ</sequence>
<dbReference type="Proteomes" id="UP000184207">
    <property type="component" value="Unassembled WGS sequence"/>
</dbReference>
<evidence type="ECO:0000313" key="2">
    <source>
        <dbReference type="Proteomes" id="UP000184207"/>
    </source>
</evidence>
<reference evidence="2" key="1">
    <citation type="submission" date="2016-12" db="EMBL/GenBank/DDBJ databases">
        <authorList>
            <person name="Varghese N."/>
            <person name="Submissions S."/>
        </authorList>
    </citation>
    <scope>NUCLEOTIDE SEQUENCE [LARGE SCALE GENOMIC DNA]</scope>
    <source>
        <strain evidence="2">DSM 13020</strain>
    </source>
</reference>
<dbReference type="Gene3D" id="2.130.10.10">
    <property type="entry name" value="YVTN repeat-like/Quinoprotein amine dehydrogenase"/>
    <property type="match status" value="1"/>
</dbReference>
<organism evidence="1 2">
    <name type="scientific">Fervidobacterium gondwanense DSM 13020</name>
    <dbReference type="NCBI Taxonomy" id="1121883"/>
    <lineage>
        <taxon>Bacteria</taxon>
        <taxon>Thermotogati</taxon>
        <taxon>Thermotogota</taxon>
        <taxon>Thermotogae</taxon>
        <taxon>Thermotogales</taxon>
        <taxon>Fervidobacteriaceae</taxon>
        <taxon>Fervidobacterium</taxon>
    </lineage>
</organism>
<dbReference type="RefSeq" id="WP_072757400.1">
    <property type="nucleotide sequence ID" value="NZ_FRDJ01000001.1"/>
</dbReference>
<dbReference type="SUPFAM" id="SSF50998">
    <property type="entry name" value="Quinoprotein alcohol dehydrogenase-like"/>
    <property type="match status" value="1"/>
</dbReference>
<proteinExistence type="predicted"/>
<keyword evidence="2" id="KW-1185">Reference proteome</keyword>
<dbReference type="STRING" id="1121883.SAMN02745226_00208"/>